<evidence type="ECO:0000313" key="2">
    <source>
        <dbReference type="EMBL" id="KAL3425978.1"/>
    </source>
</evidence>
<sequence>MNSEEILAVKHAVKMGASPGEVKVEEAAEFQDERQSRKQSQSQSDEHRQKNSPSKLPSFRFTDAQIRPKDSLQQPLSSSFKGGSNCGSGSGSGGGLCLVGGGGSSSSSSVSPSAGEESSRTATATNTTAPPTTTSTVKGNDNRQLAVQLQLATQQQQQHKQQQHQQILSPPPSPPHPPPPPPPPTTHRRPRASSLTPSSEPQFASEPAAPCTTFHPKPTHTRKPTSVSTRPRNGTSINPSRPPLTMASHRYSKEHARTSSASNPTTDAWVADQQTISLPSPPVDSITNTSLQSSSSSTLTVDDRRFSRPKISPIRQFKPSRRSTDTSQSHSIEQDNDDTLRALEGWPDRPQRMSEHDEHNSDDSDLFLKMAREEDLARQQEETQEGPTRWSSRRSRIGFTAQRQSMPPSASSYQSLPRTRRDSDHDSTVRPRMEGQEGVAQALTYRPSQKERSSALDDINRSRYYGSNTRSSPTTPRGPATRESREISPESQISYGGRRPSIPDQTAAMSRNSSYRQSNLSYSGQRNYNSSPLVSRTKDVSESPEAAHVVDGTESTTSTTAPSTVWDELEDLKSRIHRLELTGKLPPTSGAAISHASGERPPTATTTVTTMSSSPKRGRGNSISPAESAANGFSAGETHPLLQAALAKSKPLLSKDVYNALEAATLDALAIASMMGTSGQPGPISSSQSTVGGACSVTDRQVRRKADSMCRGLTELCLALSEVKNEPVVPTNTQVAPRPEPVDNEVRESIEVSPASEKTRVKGSPRALSRLEARRSSLLTTSALPSPRYSPSEAGTPTQSAVTGRRTSLFLRPRRTNTEEPEAEDESRFRAPSRATTEIGRLRNVPREYISQQAIPDSRPPVVQSSLPVRRHYTSSSVSVSAEQISPRTANFPQRRFLDRSTPERDSGSVVSRLADDRTQRKSSIGGGFGLSRVDTLNSNRRSRQNSAEPTAGQAHGY</sequence>
<feature type="compositionally biased region" description="Basic and acidic residues" evidence="1">
    <location>
        <begin position="338"/>
        <end position="362"/>
    </location>
</feature>
<feature type="compositionally biased region" description="Polar residues" evidence="1">
    <location>
        <begin position="503"/>
        <end position="534"/>
    </location>
</feature>
<feature type="compositionally biased region" description="Polar residues" evidence="1">
    <location>
        <begin position="465"/>
        <end position="475"/>
    </location>
</feature>
<name>A0ABR4PS19_9HELO</name>
<gene>
    <name evidence="2" type="ORF">PVAG01_02769</name>
</gene>
<feature type="compositionally biased region" description="Basic and acidic residues" evidence="1">
    <location>
        <begin position="896"/>
        <end position="907"/>
    </location>
</feature>
<feature type="compositionally biased region" description="Low complexity" evidence="1">
    <location>
        <begin position="553"/>
        <end position="564"/>
    </location>
</feature>
<feature type="compositionally biased region" description="Pro residues" evidence="1">
    <location>
        <begin position="169"/>
        <end position="185"/>
    </location>
</feature>
<keyword evidence="3" id="KW-1185">Reference proteome</keyword>
<feature type="region of interest" description="Disordered" evidence="1">
    <location>
        <begin position="729"/>
        <end position="831"/>
    </location>
</feature>
<feature type="compositionally biased region" description="Low complexity" evidence="1">
    <location>
        <begin position="105"/>
        <end position="136"/>
    </location>
</feature>
<accession>A0ABR4PS19</accession>
<dbReference type="Proteomes" id="UP001629113">
    <property type="component" value="Unassembled WGS sequence"/>
</dbReference>
<proteinExistence type="predicted"/>
<feature type="compositionally biased region" description="Basic and acidic residues" evidence="1">
    <location>
        <begin position="22"/>
        <end position="36"/>
    </location>
</feature>
<feature type="compositionally biased region" description="Low complexity" evidence="1">
    <location>
        <begin position="285"/>
        <end position="300"/>
    </location>
</feature>
<feature type="compositionally biased region" description="Low complexity" evidence="1">
    <location>
        <begin position="143"/>
        <end position="168"/>
    </location>
</feature>
<feature type="region of interest" description="Disordered" evidence="1">
    <location>
        <begin position="878"/>
        <end position="958"/>
    </location>
</feature>
<evidence type="ECO:0000313" key="3">
    <source>
        <dbReference type="Proteomes" id="UP001629113"/>
    </source>
</evidence>
<dbReference type="EMBL" id="JBFCZG010000002">
    <property type="protein sequence ID" value="KAL3425978.1"/>
    <property type="molecule type" value="Genomic_DNA"/>
</dbReference>
<comment type="caution">
    <text evidence="2">The sequence shown here is derived from an EMBL/GenBank/DDBJ whole genome shotgun (WGS) entry which is preliminary data.</text>
</comment>
<feature type="compositionally biased region" description="Polar residues" evidence="1">
    <location>
        <begin position="258"/>
        <end position="278"/>
    </location>
</feature>
<feature type="compositionally biased region" description="Basic and acidic residues" evidence="1">
    <location>
        <begin position="419"/>
        <end position="435"/>
    </location>
</feature>
<feature type="compositionally biased region" description="Polar residues" evidence="1">
    <location>
        <begin position="935"/>
        <end position="949"/>
    </location>
</feature>
<feature type="compositionally biased region" description="Polar residues" evidence="1">
    <location>
        <begin position="401"/>
        <end position="417"/>
    </location>
</feature>
<feature type="compositionally biased region" description="Polar residues" evidence="1">
    <location>
        <begin position="793"/>
        <end position="806"/>
    </location>
</feature>
<feature type="compositionally biased region" description="Basic and acidic residues" evidence="1">
    <location>
        <begin position="740"/>
        <end position="750"/>
    </location>
</feature>
<feature type="compositionally biased region" description="Gly residues" evidence="1">
    <location>
        <begin position="84"/>
        <end position="104"/>
    </location>
</feature>
<feature type="compositionally biased region" description="Basic and acidic residues" evidence="1">
    <location>
        <begin position="370"/>
        <end position="381"/>
    </location>
</feature>
<feature type="compositionally biased region" description="Low complexity" evidence="1">
    <location>
        <begin position="601"/>
        <end position="615"/>
    </location>
</feature>
<feature type="compositionally biased region" description="Polar residues" evidence="1">
    <location>
        <begin position="224"/>
        <end position="239"/>
    </location>
</feature>
<organism evidence="2 3">
    <name type="scientific">Phlyctema vagabunda</name>
    <dbReference type="NCBI Taxonomy" id="108571"/>
    <lineage>
        <taxon>Eukaryota</taxon>
        <taxon>Fungi</taxon>
        <taxon>Dikarya</taxon>
        <taxon>Ascomycota</taxon>
        <taxon>Pezizomycotina</taxon>
        <taxon>Leotiomycetes</taxon>
        <taxon>Helotiales</taxon>
        <taxon>Dermateaceae</taxon>
        <taxon>Phlyctema</taxon>
    </lineage>
</organism>
<feature type="region of interest" description="Disordered" evidence="1">
    <location>
        <begin position="584"/>
        <end position="634"/>
    </location>
</feature>
<feature type="region of interest" description="Disordered" evidence="1">
    <location>
        <begin position="15"/>
        <end position="564"/>
    </location>
</feature>
<feature type="compositionally biased region" description="Polar residues" evidence="1">
    <location>
        <begin position="882"/>
        <end position="892"/>
    </location>
</feature>
<reference evidence="2 3" key="1">
    <citation type="submission" date="2024-06" db="EMBL/GenBank/DDBJ databases">
        <title>Complete genome of Phlyctema vagabunda strain 19-DSS-EL-015.</title>
        <authorList>
            <person name="Fiorenzani C."/>
        </authorList>
    </citation>
    <scope>NUCLEOTIDE SEQUENCE [LARGE SCALE GENOMIC DNA]</scope>
    <source>
        <strain evidence="2 3">19-DSS-EL-015</strain>
    </source>
</reference>
<evidence type="ECO:0000256" key="1">
    <source>
        <dbReference type="SAM" id="MobiDB-lite"/>
    </source>
</evidence>
<feature type="compositionally biased region" description="Low complexity" evidence="1">
    <location>
        <begin position="776"/>
        <end position="787"/>
    </location>
</feature>
<feature type="compositionally biased region" description="Basic and acidic residues" evidence="1">
    <location>
        <begin position="448"/>
        <end position="461"/>
    </location>
</feature>
<protein>
    <submittedName>
        <fullName evidence="2">LPxTG-motif cell wall anchor domain-containing protein</fullName>
    </submittedName>
</protein>